<dbReference type="SUPFAM" id="SSF52980">
    <property type="entry name" value="Restriction endonuclease-like"/>
    <property type="match status" value="1"/>
</dbReference>
<comment type="caution">
    <text evidence="2">The sequence shown here is derived from an EMBL/GenBank/DDBJ whole genome shotgun (WGS) entry which is preliminary data.</text>
</comment>
<proteinExistence type="predicted"/>
<sequence>MTKRAPIPDHLSQRPFTQPEAVAAAVSRGRLRASDLRKLSRLIYVPAGVEPGLADRLRAHLGVTPAAWGSHQTAAGIHGLAVPPWLTDHELIHLSKPHGLPRVRRRGVVGHEVRFRPSELCFVDGLRVTTPARTWLDLAMQLPHEHLVALGDQLLRRPRPQFEGRAEPFATSASLGELLSAHPNMKGVVRCRMALEDMRVGSDSAPETLLRLAILHAGLPEPELQIELRPGDPFSPSGDMGYREFRIVIQYEGAHHDDEAQRLADARRDRAFRRAGWLVIHVRLEDLREDFGGVIRRIKRGIRQRAA</sequence>
<evidence type="ECO:0000313" key="3">
    <source>
        <dbReference type="Proteomes" id="UP001202922"/>
    </source>
</evidence>
<protein>
    <submittedName>
        <fullName evidence="2">DUF559 domain-containing protein</fullName>
    </submittedName>
</protein>
<dbReference type="Gene3D" id="3.40.960.10">
    <property type="entry name" value="VSR Endonuclease"/>
    <property type="match status" value="1"/>
</dbReference>
<dbReference type="EMBL" id="JAKZBV010000001">
    <property type="protein sequence ID" value="MCH6469771.1"/>
    <property type="molecule type" value="Genomic_DNA"/>
</dbReference>
<evidence type="ECO:0000259" key="1">
    <source>
        <dbReference type="Pfam" id="PF04480"/>
    </source>
</evidence>
<evidence type="ECO:0000313" key="2">
    <source>
        <dbReference type="EMBL" id="MCH6469771.1"/>
    </source>
</evidence>
<organism evidence="2 3">
    <name type="scientific">Sinomonas terrae</name>
    <dbReference type="NCBI Taxonomy" id="2908838"/>
    <lineage>
        <taxon>Bacteria</taxon>
        <taxon>Bacillati</taxon>
        <taxon>Actinomycetota</taxon>
        <taxon>Actinomycetes</taxon>
        <taxon>Micrococcales</taxon>
        <taxon>Micrococcaceae</taxon>
        <taxon>Sinomonas</taxon>
    </lineage>
</organism>
<keyword evidence="3" id="KW-1185">Reference proteome</keyword>
<dbReference type="RefSeq" id="WP_241053218.1">
    <property type="nucleotide sequence ID" value="NZ_JAKZBV010000001.1"/>
</dbReference>
<accession>A0ABS9TZC1</accession>
<dbReference type="InterPro" id="IPR007569">
    <property type="entry name" value="DUF559"/>
</dbReference>
<name>A0ABS9TZC1_9MICC</name>
<dbReference type="Proteomes" id="UP001202922">
    <property type="component" value="Unassembled WGS sequence"/>
</dbReference>
<dbReference type="Pfam" id="PF04480">
    <property type="entry name" value="DUF559"/>
    <property type="match status" value="1"/>
</dbReference>
<feature type="domain" description="DUF559" evidence="1">
    <location>
        <begin position="243"/>
        <end position="300"/>
    </location>
</feature>
<gene>
    <name evidence="2" type="ORF">L0M17_07190</name>
</gene>
<dbReference type="InterPro" id="IPR011335">
    <property type="entry name" value="Restrct_endonuc-II-like"/>
</dbReference>
<reference evidence="2 3" key="1">
    <citation type="submission" date="2022-03" db="EMBL/GenBank/DDBJ databases">
        <title>Sinomonas sp. isolated from a soil.</title>
        <authorList>
            <person name="Han J."/>
            <person name="Kim D.-U."/>
        </authorList>
    </citation>
    <scope>NUCLEOTIDE SEQUENCE [LARGE SCALE GENOMIC DNA]</scope>
    <source>
        <strain evidence="2 3">5-5</strain>
    </source>
</reference>